<evidence type="ECO:0000313" key="1">
    <source>
        <dbReference type="EMBL" id="CAB4025339.1"/>
    </source>
</evidence>
<proteinExistence type="predicted"/>
<organism evidence="1 2">
    <name type="scientific">Paramuricea clavata</name>
    <name type="common">Red gorgonian</name>
    <name type="synonym">Violescent sea-whip</name>
    <dbReference type="NCBI Taxonomy" id="317549"/>
    <lineage>
        <taxon>Eukaryota</taxon>
        <taxon>Metazoa</taxon>
        <taxon>Cnidaria</taxon>
        <taxon>Anthozoa</taxon>
        <taxon>Octocorallia</taxon>
        <taxon>Malacalcyonacea</taxon>
        <taxon>Plexauridae</taxon>
        <taxon>Paramuricea</taxon>
    </lineage>
</organism>
<dbReference type="OrthoDB" id="8943726at2759"/>
<sequence length="760" mass="86433">MVDTLLNFIRANREGNWNLHLQSFADMLPWMTVYDHTNYARWGTIYLAEMKNLEISQPIIHREFMNGNFVVRRGKGRFNQVPIDQATEWQNRVCKISNGIIGITRNDTARDKFCITWAERSYISHSTRCLLEIENEDQLISTRKDAQPSRIWLDEDSVTKLEEVFKRFNVFGLEGEELDGDIMEEEEENESTERSETKQLVSLATNDVSTAEIENDLLSAQTRGVSMVQSNVNKWFIEKETPFFDPLPKVKSKTFASLYKMTFAGKQNEKKTIKADRRLLQQLLTASLAGRKVDLNEVLQHELSSIPLSLAKVNGDMNSTTKAELAKIITKNERILPNVTEPGTTQRTCILVDGHAYIQSLGKPKNCKTFEEYAHIFFKLLLINVGENVDRIDVVFDRYISKSIKSTTRTKRGTNKRPIRRIISRGDLPLPQTWANFISLGDNKADLAKYLSNYLVANHASITNHCNNCELVTGGGFQDPRKAYSTLRDISTVMCDHEEADTRLIYHALEAVGNDFNRLLVFCRDTDVFLMLIHFFRNKYDIEVWMVAGTARQRKCYPIHDIAQQLPESITNNLLGFHSLTGCDTTSSFTSFGKRKCWKVFEEFAHLLDCIGRDGPVEDAEEFICRLYGVPDPLGGLNKCRVDLFEKGNKDLEKLPPTSDAFRLHVARCNYQAKVWLKANVGLPEIPSPTDTGGWISCDDKLQIIWSTIPSIPQSCISLISCGCKKKCRTANCKCYKNNQQCTPLCGCDANECKNPVGLP</sequence>
<keyword evidence="2" id="KW-1185">Reference proteome</keyword>
<dbReference type="PANTHER" id="PTHR46704:SF9">
    <property type="entry name" value="BHLH DOMAIN-CONTAINING PROTEIN"/>
    <property type="match status" value="1"/>
</dbReference>
<dbReference type="EMBL" id="CACRXK020013550">
    <property type="protein sequence ID" value="CAB4025339.1"/>
    <property type="molecule type" value="Genomic_DNA"/>
</dbReference>
<gene>
    <name evidence="1" type="ORF">PACLA_8A037556</name>
</gene>
<name>A0A7D9L7H3_PARCT</name>
<evidence type="ECO:0000313" key="2">
    <source>
        <dbReference type="Proteomes" id="UP001152795"/>
    </source>
</evidence>
<reference evidence="1" key="1">
    <citation type="submission" date="2020-04" db="EMBL/GenBank/DDBJ databases">
        <authorList>
            <person name="Alioto T."/>
            <person name="Alioto T."/>
            <person name="Gomez Garrido J."/>
        </authorList>
    </citation>
    <scope>NUCLEOTIDE SEQUENCE</scope>
    <source>
        <strain evidence="1">A484AB</strain>
    </source>
</reference>
<comment type="caution">
    <text evidence="1">The sequence shown here is derived from an EMBL/GenBank/DDBJ whole genome shotgun (WGS) entry which is preliminary data.</text>
</comment>
<protein>
    <submittedName>
        <fullName evidence="1">Uncharacterized protein</fullName>
    </submittedName>
</protein>
<accession>A0A7D9L7H3</accession>
<dbReference type="Proteomes" id="UP001152795">
    <property type="component" value="Unassembled WGS sequence"/>
</dbReference>
<dbReference type="AlphaFoldDB" id="A0A7D9L7H3"/>
<dbReference type="PANTHER" id="PTHR46704">
    <property type="entry name" value="CXC DOMAIN-CONTAINING PROTEIN-RELATED"/>
    <property type="match status" value="1"/>
</dbReference>